<dbReference type="AlphaFoldDB" id="A0A3M6UN12"/>
<name>A0A3M6UN12_POCDA</name>
<proteinExistence type="predicted"/>
<accession>A0A3M6UN12</accession>
<keyword evidence="2" id="KW-1185">Reference proteome</keyword>
<evidence type="ECO:0000313" key="1">
    <source>
        <dbReference type="EMBL" id="RMX55077.1"/>
    </source>
</evidence>
<comment type="caution">
    <text evidence="1">The sequence shown here is derived from an EMBL/GenBank/DDBJ whole genome shotgun (WGS) entry which is preliminary data.</text>
</comment>
<protein>
    <submittedName>
        <fullName evidence="1">Uncharacterized protein</fullName>
    </submittedName>
</protein>
<sequence>MTTMSERLQIKRIRGYYKNNLSTGHLNVNCILGKIDPRFHQPYYLTHIIASYTETESEALVVY</sequence>
<organism evidence="1 2">
    <name type="scientific">Pocillopora damicornis</name>
    <name type="common">Cauliflower coral</name>
    <name type="synonym">Millepora damicornis</name>
    <dbReference type="NCBI Taxonomy" id="46731"/>
    <lineage>
        <taxon>Eukaryota</taxon>
        <taxon>Metazoa</taxon>
        <taxon>Cnidaria</taxon>
        <taxon>Anthozoa</taxon>
        <taxon>Hexacorallia</taxon>
        <taxon>Scleractinia</taxon>
        <taxon>Astrocoeniina</taxon>
        <taxon>Pocilloporidae</taxon>
        <taxon>Pocillopora</taxon>
    </lineage>
</organism>
<dbReference type="Proteomes" id="UP000275408">
    <property type="component" value="Unassembled WGS sequence"/>
</dbReference>
<reference evidence="1 2" key="1">
    <citation type="journal article" date="2018" name="Sci. Rep.">
        <title>Comparative analysis of the Pocillopora damicornis genome highlights role of immune system in coral evolution.</title>
        <authorList>
            <person name="Cunning R."/>
            <person name="Bay R.A."/>
            <person name="Gillette P."/>
            <person name="Baker A.C."/>
            <person name="Traylor-Knowles N."/>
        </authorList>
    </citation>
    <scope>NUCLEOTIDE SEQUENCE [LARGE SCALE GENOMIC DNA]</scope>
    <source>
        <strain evidence="1">RSMAS</strain>
        <tissue evidence="1">Whole animal</tissue>
    </source>
</reference>
<evidence type="ECO:0000313" key="2">
    <source>
        <dbReference type="Proteomes" id="UP000275408"/>
    </source>
</evidence>
<dbReference type="EMBL" id="RCHS01001129">
    <property type="protein sequence ID" value="RMX55077.1"/>
    <property type="molecule type" value="Genomic_DNA"/>
</dbReference>
<gene>
    <name evidence="1" type="ORF">pdam_00023217</name>
</gene>